<accession>A0ABR7XEM3</accession>
<evidence type="ECO:0000313" key="3">
    <source>
        <dbReference type="EMBL" id="MBD1396743.1"/>
    </source>
</evidence>
<reference evidence="3 4" key="1">
    <citation type="submission" date="2020-09" db="EMBL/GenBank/DDBJ databases">
        <title>Genome sequencing and assembly of Pontibacter sp.</title>
        <authorList>
            <person name="Chhetri G."/>
        </authorList>
    </citation>
    <scope>NUCLEOTIDE SEQUENCE [LARGE SCALE GENOMIC DNA]</scope>
    <source>
        <strain evidence="3 4">JH31</strain>
    </source>
</reference>
<dbReference type="Proteomes" id="UP000625551">
    <property type="component" value="Unassembled WGS sequence"/>
</dbReference>
<dbReference type="RefSeq" id="WP_191182899.1">
    <property type="nucleotide sequence ID" value="NZ_JACXAJ010000002.1"/>
</dbReference>
<dbReference type="EMBL" id="JACXAJ010000002">
    <property type="protein sequence ID" value="MBD1396743.1"/>
    <property type="molecule type" value="Genomic_DNA"/>
</dbReference>
<evidence type="ECO:0000313" key="4">
    <source>
        <dbReference type="Proteomes" id="UP000625551"/>
    </source>
</evidence>
<sequence>MKHFLPFLIFLVSFSSFAQNSTPIDKKSGHIIYTGLIDAKGVSQAELYLRMKAFYNTYGAGENAMQLVTDDTGRLSGKAFTDIIVDDGTTTEKQRLGYTLTLELEDGKLRYEMTDFRMQRYCIPARPVACELQTKLVAAEAILKSTKKGKKKVSTNSYAPENALEKTTSSMVTAMKESALAEHRIANTRNQ</sequence>
<dbReference type="InterPro" id="IPR027823">
    <property type="entry name" value="DUF4468"/>
</dbReference>
<gene>
    <name evidence="3" type="ORF">H9Q13_06150</name>
</gene>
<feature type="signal peptide" evidence="1">
    <location>
        <begin position="1"/>
        <end position="18"/>
    </location>
</feature>
<keyword evidence="1" id="KW-0732">Signal</keyword>
<evidence type="ECO:0000259" key="2">
    <source>
        <dbReference type="Pfam" id="PF14730"/>
    </source>
</evidence>
<feature type="domain" description="DUF4468" evidence="2">
    <location>
        <begin position="33"/>
        <end position="118"/>
    </location>
</feature>
<protein>
    <submittedName>
        <fullName evidence="3">DUF4468 domain-containing protein</fullName>
    </submittedName>
</protein>
<evidence type="ECO:0000256" key="1">
    <source>
        <dbReference type="SAM" id="SignalP"/>
    </source>
</evidence>
<feature type="chain" id="PRO_5046855518" evidence="1">
    <location>
        <begin position="19"/>
        <end position="191"/>
    </location>
</feature>
<organism evidence="3 4">
    <name type="scientific">Pontibacter aquaedesilientis</name>
    <dbReference type="NCBI Taxonomy" id="2766980"/>
    <lineage>
        <taxon>Bacteria</taxon>
        <taxon>Pseudomonadati</taxon>
        <taxon>Bacteroidota</taxon>
        <taxon>Cytophagia</taxon>
        <taxon>Cytophagales</taxon>
        <taxon>Hymenobacteraceae</taxon>
        <taxon>Pontibacter</taxon>
    </lineage>
</organism>
<comment type="caution">
    <text evidence="3">The sequence shown here is derived from an EMBL/GenBank/DDBJ whole genome shotgun (WGS) entry which is preliminary data.</text>
</comment>
<dbReference type="Gene3D" id="3.30.530.80">
    <property type="match status" value="1"/>
</dbReference>
<proteinExistence type="predicted"/>
<dbReference type="Pfam" id="PF14730">
    <property type="entry name" value="DUF4468"/>
    <property type="match status" value="1"/>
</dbReference>
<name>A0ABR7XEM3_9BACT</name>
<keyword evidence="4" id="KW-1185">Reference proteome</keyword>